<comment type="similarity">
    <text evidence="2 9">Belongs to the SPCS2 family.</text>
</comment>
<dbReference type="GO" id="GO:0005787">
    <property type="term" value="C:signal peptidase complex"/>
    <property type="evidence" value="ECO:0007669"/>
    <property type="project" value="UniProtKB-UniRule"/>
</dbReference>
<dbReference type="PANTHER" id="PTHR13085">
    <property type="entry name" value="MICROSOMAL SIGNAL PEPTIDASE 25 KDA SUBUNIT"/>
    <property type="match status" value="1"/>
</dbReference>
<evidence type="ECO:0000256" key="2">
    <source>
        <dbReference type="ARBA" id="ARBA00007324"/>
    </source>
</evidence>
<feature type="transmembrane region" description="Helical" evidence="9">
    <location>
        <begin position="45"/>
        <end position="63"/>
    </location>
</feature>
<reference evidence="10" key="1">
    <citation type="submission" date="2023-08" db="EMBL/GenBank/DDBJ databases">
        <authorList>
            <person name="Chen Y."/>
            <person name="Shah S."/>
            <person name="Dougan E. K."/>
            <person name="Thang M."/>
            <person name="Chan C."/>
        </authorList>
    </citation>
    <scope>NUCLEOTIDE SEQUENCE</scope>
</reference>
<evidence type="ECO:0000256" key="4">
    <source>
        <dbReference type="ARBA" id="ARBA00022692"/>
    </source>
</evidence>
<dbReference type="AlphaFoldDB" id="A0AA36MQA6"/>
<evidence type="ECO:0000256" key="8">
    <source>
        <dbReference type="ARBA" id="ARBA00045608"/>
    </source>
</evidence>
<organism evidence="10 11">
    <name type="scientific">Effrenium voratum</name>
    <dbReference type="NCBI Taxonomy" id="2562239"/>
    <lineage>
        <taxon>Eukaryota</taxon>
        <taxon>Sar</taxon>
        <taxon>Alveolata</taxon>
        <taxon>Dinophyceae</taxon>
        <taxon>Suessiales</taxon>
        <taxon>Symbiodiniaceae</taxon>
        <taxon>Effrenium</taxon>
    </lineage>
</organism>
<keyword evidence="4 9" id="KW-0812">Transmembrane</keyword>
<gene>
    <name evidence="10" type="ORF">EVOR1521_LOCUS4657</name>
</gene>
<dbReference type="PANTHER" id="PTHR13085:SF0">
    <property type="entry name" value="SIGNAL PEPTIDASE COMPLEX SUBUNIT 2"/>
    <property type="match status" value="1"/>
</dbReference>
<protein>
    <recommendedName>
        <fullName evidence="3 9">Signal peptidase complex subunit 2</fullName>
    </recommendedName>
</protein>
<keyword evidence="7 9" id="KW-0472">Membrane</keyword>
<dbReference type="GO" id="GO:0045047">
    <property type="term" value="P:protein targeting to ER"/>
    <property type="evidence" value="ECO:0007669"/>
    <property type="project" value="TreeGrafter"/>
</dbReference>
<evidence type="ECO:0000256" key="6">
    <source>
        <dbReference type="ARBA" id="ARBA00022989"/>
    </source>
</evidence>
<evidence type="ECO:0000256" key="5">
    <source>
        <dbReference type="ARBA" id="ARBA00022824"/>
    </source>
</evidence>
<comment type="caution">
    <text evidence="10">The sequence shown here is derived from an EMBL/GenBank/DDBJ whole genome shotgun (WGS) entry which is preliminary data.</text>
</comment>
<dbReference type="Pfam" id="PF06703">
    <property type="entry name" value="SPC25"/>
    <property type="match status" value="1"/>
</dbReference>
<comment type="function">
    <text evidence="8 9">Component of the signal peptidase complex (SPC) which catalyzes the cleavage of N-terminal signal sequences from nascent proteins as they are translocated into the lumen of the endoplasmic reticulum. Enhances the enzymatic activity of SPC and facilitates the interactions between different components of the translocation site.</text>
</comment>
<keyword evidence="5 9" id="KW-0256">Endoplasmic reticulum</keyword>
<proteinExistence type="inferred from homology"/>
<feature type="transmembrane region" description="Helical" evidence="9">
    <location>
        <begin position="75"/>
        <end position="99"/>
    </location>
</feature>
<evidence type="ECO:0000313" key="11">
    <source>
        <dbReference type="Proteomes" id="UP001178507"/>
    </source>
</evidence>
<dbReference type="EMBL" id="CAUJNA010000317">
    <property type="protein sequence ID" value="CAJ1375362.1"/>
    <property type="molecule type" value="Genomic_DNA"/>
</dbReference>
<sequence length="186" mass="20891">MADNEFPEVEDKKAGSLYSKTDLVKVVSEFFNDAIPRMGFQEDHFWTNIRIMLCIICCSFGCYAQFGLKFPKDRIYIGICVAGYFLFTGLVQLIDMLVIKTSVICLKVNGKTVFVDVTMLPFSHEMEIGLRTEIGLKKQAVVSHKTSVGSYFDSDGYIGQEEILTEFLKLVDRFRSASSGKSTKGS</sequence>
<dbReference type="InterPro" id="IPR009582">
    <property type="entry name" value="Spc2/SPCS2"/>
</dbReference>
<comment type="subcellular location">
    <subcellularLocation>
        <location evidence="1 9">Endoplasmic reticulum membrane</location>
        <topology evidence="1 9">Multi-pass membrane protein</topology>
    </subcellularLocation>
</comment>
<evidence type="ECO:0000313" key="10">
    <source>
        <dbReference type="EMBL" id="CAJ1375362.1"/>
    </source>
</evidence>
<dbReference type="GO" id="GO:0006465">
    <property type="term" value="P:signal peptide processing"/>
    <property type="evidence" value="ECO:0007669"/>
    <property type="project" value="UniProtKB-UniRule"/>
</dbReference>
<dbReference type="GO" id="GO:0008233">
    <property type="term" value="F:peptidase activity"/>
    <property type="evidence" value="ECO:0007669"/>
    <property type="project" value="UniProtKB-UniRule"/>
</dbReference>
<dbReference type="Proteomes" id="UP001178507">
    <property type="component" value="Unassembled WGS sequence"/>
</dbReference>
<keyword evidence="11" id="KW-1185">Reference proteome</keyword>
<evidence type="ECO:0000256" key="1">
    <source>
        <dbReference type="ARBA" id="ARBA00004477"/>
    </source>
</evidence>
<accession>A0AA36MQA6</accession>
<keyword evidence="6 9" id="KW-1133">Transmembrane helix</keyword>
<evidence type="ECO:0000256" key="3">
    <source>
        <dbReference type="ARBA" id="ARBA00017057"/>
    </source>
</evidence>
<evidence type="ECO:0000256" key="9">
    <source>
        <dbReference type="RuleBase" id="RU368033"/>
    </source>
</evidence>
<name>A0AA36MQA6_9DINO</name>
<evidence type="ECO:0000256" key="7">
    <source>
        <dbReference type="ARBA" id="ARBA00023136"/>
    </source>
</evidence>